<evidence type="ECO:0000313" key="1">
    <source>
        <dbReference type="EMBL" id="GBM74898.1"/>
    </source>
</evidence>
<keyword evidence="3" id="KW-1185">Reference proteome</keyword>
<name>A0A4Y2IAZ8_ARAVE</name>
<dbReference type="AlphaFoldDB" id="A0A4Y2IAZ8"/>
<accession>A0A4Y2IAZ8</accession>
<dbReference type="Proteomes" id="UP000499080">
    <property type="component" value="Unassembled WGS sequence"/>
</dbReference>
<reference evidence="1 3" key="1">
    <citation type="journal article" date="2019" name="Sci. Rep.">
        <title>Orb-weaving spider Araneus ventricosus genome elucidates the spidroin gene catalogue.</title>
        <authorList>
            <person name="Kono N."/>
            <person name="Nakamura H."/>
            <person name="Ohtoshi R."/>
            <person name="Moran D.A.P."/>
            <person name="Shinohara A."/>
            <person name="Yoshida Y."/>
            <person name="Fujiwara M."/>
            <person name="Mori M."/>
            <person name="Tomita M."/>
            <person name="Arakawa K."/>
        </authorList>
    </citation>
    <scope>NUCLEOTIDE SEQUENCE [LARGE SCALE GENOMIC DNA]</scope>
</reference>
<comment type="caution">
    <text evidence="1">The sequence shown here is derived from an EMBL/GenBank/DDBJ whole genome shotgun (WGS) entry which is preliminary data.</text>
</comment>
<protein>
    <submittedName>
        <fullName evidence="1">Uncharacterized protein</fullName>
    </submittedName>
</protein>
<evidence type="ECO:0000313" key="2">
    <source>
        <dbReference type="EMBL" id="GBM74906.1"/>
    </source>
</evidence>
<dbReference type="OrthoDB" id="6461078at2759"/>
<dbReference type="EMBL" id="BGPR01002525">
    <property type="protein sequence ID" value="GBM74906.1"/>
    <property type="molecule type" value="Genomic_DNA"/>
</dbReference>
<dbReference type="EMBL" id="BGPR01002524">
    <property type="protein sequence ID" value="GBM74898.1"/>
    <property type="molecule type" value="Genomic_DNA"/>
</dbReference>
<organism evidence="1 3">
    <name type="scientific">Araneus ventricosus</name>
    <name type="common">Orbweaver spider</name>
    <name type="synonym">Epeira ventricosa</name>
    <dbReference type="NCBI Taxonomy" id="182803"/>
    <lineage>
        <taxon>Eukaryota</taxon>
        <taxon>Metazoa</taxon>
        <taxon>Ecdysozoa</taxon>
        <taxon>Arthropoda</taxon>
        <taxon>Chelicerata</taxon>
        <taxon>Arachnida</taxon>
        <taxon>Araneae</taxon>
        <taxon>Araneomorphae</taxon>
        <taxon>Entelegynae</taxon>
        <taxon>Araneoidea</taxon>
        <taxon>Araneidae</taxon>
        <taxon>Araneus</taxon>
    </lineage>
</organism>
<evidence type="ECO:0000313" key="3">
    <source>
        <dbReference type="Proteomes" id="UP000499080"/>
    </source>
</evidence>
<gene>
    <name evidence="2" type="ORF">AVEN_152050_1</name>
    <name evidence="1" type="ORF">AVEN_161487_1</name>
</gene>
<proteinExistence type="predicted"/>
<sequence>MICENCGLSKRRFWTILNESGAHPHRSTPVQVLLTKDTERRYTWCNFVMNNLEDHRTFLVDIICMDVACFSRKKCLIDKSFIPGRWKIQDFLSKFDINYAGQSMFGAEFLMTGSLEMYFRRES</sequence>